<evidence type="ECO:0000256" key="2">
    <source>
        <dbReference type="SAM" id="SignalP"/>
    </source>
</evidence>
<dbReference type="EMBL" id="MCFD01000001">
    <property type="protein sequence ID" value="ORX74201.1"/>
    <property type="molecule type" value="Genomic_DNA"/>
</dbReference>
<keyword evidence="4" id="KW-1185">Reference proteome</keyword>
<keyword evidence="2" id="KW-0732">Signal</keyword>
<protein>
    <submittedName>
        <fullName evidence="3">Uncharacterized protein</fullName>
    </submittedName>
</protein>
<accession>A0A1Y1WKU3</accession>
<evidence type="ECO:0000313" key="4">
    <source>
        <dbReference type="Proteomes" id="UP000193922"/>
    </source>
</evidence>
<dbReference type="GeneID" id="63802766"/>
<feature type="chain" id="PRO_5012010972" evidence="2">
    <location>
        <begin position="21"/>
        <end position="101"/>
    </location>
</feature>
<evidence type="ECO:0000256" key="1">
    <source>
        <dbReference type="SAM" id="MobiDB-lite"/>
    </source>
</evidence>
<evidence type="ECO:0000313" key="3">
    <source>
        <dbReference type="EMBL" id="ORX74201.1"/>
    </source>
</evidence>
<name>A0A1Y1WKU3_9FUNG</name>
<gene>
    <name evidence="3" type="ORF">DL89DRAFT_264139</name>
</gene>
<dbReference type="Proteomes" id="UP000193922">
    <property type="component" value="Unassembled WGS sequence"/>
</dbReference>
<dbReference type="AlphaFoldDB" id="A0A1Y1WKU3"/>
<dbReference type="RefSeq" id="XP_040747412.1">
    <property type="nucleotide sequence ID" value="XM_040886118.1"/>
</dbReference>
<proteinExistence type="predicted"/>
<sequence>MHVATYLAATLLVASCTVLADVLNYEHTPLPNCRREVMQENLPTLANKIQLHTLSPEDTKEMLASGKLGDTSKRRAHIRARKMGDPPMFTRTLRPIYNKPP</sequence>
<dbReference type="OrthoDB" id="10545877at2759"/>
<feature type="region of interest" description="Disordered" evidence="1">
    <location>
        <begin position="64"/>
        <end position="101"/>
    </location>
</feature>
<reference evidence="3 4" key="1">
    <citation type="submission" date="2016-07" db="EMBL/GenBank/DDBJ databases">
        <title>Pervasive Adenine N6-methylation of Active Genes in Fungi.</title>
        <authorList>
            <consortium name="DOE Joint Genome Institute"/>
            <person name="Mondo S.J."/>
            <person name="Dannebaum R.O."/>
            <person name="Kuo R.C."/>
            <person name="Labutti K."/>
            <person name="Haridas S."/>
            <person name="Kuo A."/>
            <person name="Salamov A."/>
            <person name="Ahrendt S.R."/>
            <person name="Lipzen A."/>
            <person name="Sullivan W."/>
            <person name="Andreopoulos W.B."/>
            <person name="Clum A."/>
            <person name="Lindquist E."/>
            <person name="Daum C."/>
            <person name="Ramamoorthy G.K."/>
            <person name="Gryganskyi A."/>
            <person name="Culley D."/>
            <person name="Magnuson J.K."/>
            <person name="James T.Y."/>
            <person name="O'Malley M.A."/>
            <person name="Stajich J.E."/>
            <person name="Spatafora J.W."/>
            <person name="Visel A."/>
            <person name="Grigoriev I.V."/>
        </authorList>
    </citation>
    <scope>NUCLEOTIDE SEQUENCE [LARGE SCALE GENOMIC DNA]</scope>
    <source>
        <strain evidence="3 4">ATCC 12442</strain>
    </source>
</reference>
<feature type="signal peptide" evidence="2">
    <location>
        <begin position="1"/>
        <end position="20"/>
    </location>
</feature>
<comment type="caution">
    <text evidence="3">The sequence shown here is derived from an EMBL/GenBank/DDBJ whole genome shotgun (WGS) entry which is preliminary data.</text>
</comment>
<organism evidence="3 4">
    <name type="scientific">Linderina pennispora</name>
    <dbReference type="NCBI Taxonomy" id="61395"/>
    <lineage>
        <taxon>Eukaryota</taxon>
        <taxon>Fungi</taxon>
        <taxon>Fungi incertae sedis</taxon>
        <taxon>Zoopagomycota</taxon>
        <taxon>Kickxellomycotina</taxon>
        <taxon>Kickxellomycetes</taxon>
        <taxon>Kickxellales</taxon>
        <taxon>Kickxellaceae</taxon>
        <taxon>Linderina</taxon>
    </lineage>
</organism>